<evidence type="ECO:0000313" key="2">
    <source>
        <dbReference type="Proteomes" id="UP001066276"/>
    </source>
</evidence>
<name>A0AAV7RVZ0_PLEWA</name>
<reference evidence="1" key="1">
    <citation type="journal article" date="2022" name="bioRxiv">
        <title>Sequencing and chromosome-scale assembly of the giantPleurodeles waltlgenome.</title>
        <authorList>
            <person name="Brown T."/>
            <person name="Elewa A."/>
            <person name="Iarovenko S."/>
            <person name="Subramanian E."/>
            <person name="Araus A.J."/>
            <person name="Petzold A."/>
            <person name="Susuki M."/>
            <person name="Suzuki K.-i.T."/>
            <person name="Hayashi T."/>
            <person name="Toyoda A."/>
            <person name="Oliveira C."/>
            <person name="Osipova E."/>
            <person name="Leigh N.D."/>
            <person name="Simon A."/>
            <person name="Yun M.H."/>
        </authorList>
    </citation>
    <scope>NUCLEOTIDE SEQUENCE</scope>
    <source>
        <strain evidence="1">20211129_DDA</strain>
        <tissue evidence="1">Liver</tissue>
    </source>
</reference>
<dbReference type="AlphaFoldDB" id="A0AAV7RVZ0"/>
<proteinExistence type="predicted"/>
<keyword evidence="2" id="KW-1185">Reference proteome</keyword>
<evidence type="ECO:0000313" key="1">
    <source>
        <dbReference type="EMBL" id="KAJ1155665.1"/>
    </source>
</evidence>
<dbReference type="Proteomes" id="UP001066276">
    <property type="component" value="Chromosome 5"/>
</dbReference>
<accession>A0AAV7RVZ0</accession>
<organism evidence="1 2">
    <name type="scientific">Pleurodeles waltl</name>
    <name type="common">Iberian ribbed newt</name>
    <dbReference type="NCBI Taxonomy" id="8319"/>
    <lineage>
        <taxon>Eukaryota</taxon>
        <taxon>Metazoa</taxon>
        <taxon>Chordata</taxon>
        <taxon>Craniata</taxon>
        <taxon>Vertebrata</taxon>
        <taxon>Euteleostomi</taxon>
        <taxon>Amphibia</taxon>
        <taxon>Batrachia</taxon>
        <taxon>Caudata</taxon>
        <taxon>Salamandroidea</taxon>
        <taxon>Salamandridae</taxon>
        <taxon>Pleurodelinae</taxon>
        <taxon>Pleurodeles</taxon>
    </lineage>
</organism>
<comment type="caution">
    <text evidence="1">The sequence shown here is derived from an EMBL/GenBank/DDBJ whole genome shotgun (WGS) entry which is preliminary data.</text>
</comment>
<protein>
    <submittedName>
        <fullName evidence="1">Uncharacterized protein</fullName>
    </submittedName>
</protein>
<sequence length="94" mass="10559">MNRYFLDYEFLEKERRACRRLDEKPDAYRIVCSAVSNSADRLTRIKTRHRTLCVSACLMLTPTSDVLCLSAHSNLTGSCQNAVSVGASEVETNV</sequence>
<gene>
    <name evidence="1" type="ORF">NDU88_008394</name>
</gene>
<dbReference type="EMBL" id="JANPWB010000009">
    <property type="protein sequence ID" value="KAJ1155665.1"/>
    <property type="molecule type" value="Genomic_DNA"/>
</dbReference>